<feature type="non-terminal residue" evidence="8">
    <location>
        <position position="219"/>
    </location>
</feature>
<proteinExistence type="predicted"/>
<keyword evidence="2" id="KW-0812">Transmembrane</keyword>
<evidence type="ECO:0000256" key="5">
    <source>
        <dbReference type="ARBA" id="ARBA00023136"/>
    </source>
</evidence>
<keyword evidence="3" id="KW-0732">Signal</keyword>
<keyword evidence="5" id="KW-0472">Membrane</keyword>
<feature type="non-terminal residue" evidence="8">
    <location>
        <position position="1"/>
    </location>
</feature>
<dbReference type="InterPro" id="IPR051836">
    <property type="entry name" value="Kremen_rcpt"/>
</dbReference>
<feature type="domain" description="WSC" evidence="7">
    <location>
        <begin position="1"/>
        <end position="90"/>
    </location>
</feature>
<dbReference type="PROSITE" id="PS51212">
    <property type="entry name" value="WSC"/>
    <property type="match status" value="1"/>
</dbReference>
<evidence type="ECO:0000313" key="9">
    <source>
        <dbReference type="Proteomes" id="UP001189429"/>
    </source>
</evidence>
<protein>
    <recommendedName>
        <fullName evidence="7">WSC domain-containing protein</fullName>
    </recommendedName>
</protein>
<keyword evidence="4" id="KW-1133">Transmembrane helix</keyword>
<name>A0ABN9UVE6_9DINO</name>
<comment type="caution">
    <text evidence="8">The sequence shown here is derived from an EMBL/GenBank/DDBJ whole genome shotgun (WGS) entry which is preliminary data.</text>
</comment>
<evidence type="ECO:0000256" key="6">
    <source>
        <dbReference type="ARBA" id="ARBA00023180"/>
    </source>
</evidence>
<sequence length="219" mass="23057">QGDISAVSVVRYSDVVPRTDQEEMSHSVCFAFCRGVPDMAFFGIKNGRDCYCAPFYKEMAGDSSICDAVCPGEPSLLCGGKSKSSIFSMHSCATTGKELTTAAGKAASLASALGELSGKVAAAGDVMEAMGAKLKASFSETGDAAAAELMQSAKVFAGELLAAAAAGDKLKDYFFCCHQRRRLPWPRGCSRFLSTRRTSTCRPAVAAPRSRSRCSAATR</sequence>
<dbReference type="PANTHER" id="PTHR24269:SF16">
    <property type="entry name" value="PROTEIN SLG1"/>
    <property type="match status" value="1"/>
</dbReference>
<keyword evidence="9" id="KW-1185">Reference proteome</keyword>
<evidence type="ECO:0000259" key="7">
    <source>
        <dbReference type="PROSITE" id="PS51212"/>
    </source>
</evidence>
<comment type="subcellular location">
    <subcellularLocation>
        <location evidence="1">Membrane</location>
        <topology evidence="1">Single-pass membrane protein</topology>
    </subcellularLocation>
</comment>
<gene>
    <name evidence="8" type="ORF">PCOR1329_LOCUS52054</name>
</gene>
<dbReference type="EMBL" id="CAUYUJ010016328">
    <property type="protein sequence ID" value="CAK0864093.1"/>
    <property type="molecule type" value="Genomic_DNA"/>
</dbReference>
<dbReference type="Pfam" id="PF01822">
    <property type="entry name" value="WSC"/>
    <property type="match status" value="1"/>
</dbReference>
<dbReference type="InterPro" id="IPR002889">
    <property type="entry name" value="WSC_carb-bd"/>
</dbReference>
<reference evidence="8" key="1">
    <citation type="submission" date="2023-10" db="EMBL/GenBank/DDBJ databases">
        <authorList>
            <person name="Chen Y."/>
            <person name="Shah S."/>
            <person name="Dougan E. K."/>
            <person name="Thang M."/>
            <person name="Chan C."/>
        </authorList>
    </citation>
    <scope>NUCLEOTIDE SEQUENCE [LARGE SCALE GENOMIC DNA]</scope>
</reference>
<accession>A0ABN9UVE6</accession>
<evidence type="ECO:0000256" key="2">
    <source>
        <dbReference type="ARBA" id="ARBA00022692"/>
    </source>
</evidence>
<evidence type="ECO:0000256" key="3">
    <source>
        <dbReference type="ARBA" id="ARBA00022729"/>
    </source>
</evidence>
<organism evidence="8 9">
    <name type="scientific">Prorocentrum cordatum</name>
    <dbReference type="NCBI Taxonomy" id="2364126"/>
    <lineage>
        <taxon>Eukaryota</taxon>
        <taxon>Sar</taxon>
        <taxon>Alveolata</taxon>
        <taxon>Dinophyceae</taxon>
        <taxon>Prorocentrales</taxon>
        <taxon>Prorocentraceae</taxon>
        <taxon>Prorocentrum</taxon>
    </lineage>
</organism>
<evidence type="ECO:0000256" key="4">
    <source>
        <dbReference type="ARBA" id="ARBA00022989"/>
    </source>
</evidence>
<evidence type="ECO:0000313" key="8">
    <source>
        <dbReference type="EMBL" id="CAK0864093.1"/>
    </source>
</evidence>
<dbReference type="PANTHER" id="PTHR24269">
    <property type="entry name" value="KREMEN PROTEIN"/>
    <property type="match status" value="1"/>
</dbReference>
<keyword evidence="6" id="KW-0325">Glycoprotein</keyword>
<dbReference type="Proteomes" id="UP001189429">
    <property type="component" value="Unassembled WGS sequence"/>
</dbReference>
<evidence type="ECO:0000256" key="1">
    <source>
        <dbReference type="ARBA" id="ARBA00004167"/>
    </source>
</evidence>